<sequence>MCIAAWIWQAHPQHQLLLLLNRDEFHSRPTKAVGWWGEGSMKILGGRDVLGGGTWMGSTKDGRLAFLTNVLEPDAMPGARTRGDLPLRFLQV</sequence>
<dbReference type="AlphaFoldDB" id="A0A453TBB6"/>
<keyword evidence="2" id="KW-1185">Reference proteome</keyword>
<reference evidence="1" key="3">
    <citation type="journal article" date="2017" name="Nature">
        <title>Genome sequence of the progenitor of the wheat D genome Aegilops tauschii.</title>
        <authorList>
            <person name="Luo M.C."/>
            <person name="Gu Y.Q."/>
            <person name="Puiu D."/>
            <person name="Wang H."/>
            <person name="Twardziok S.O."/>
            <person name="Deal K.R."/>
            <person name="Huo N."/>
            <person name="Zhu T."/>
            <person name="Wang L."/>
            <person name="Wang Y."/>
            <person name="McGuire P.E."/>
            <person name="Liu S."/>
            <person name="Long H."/>
            <person name="Ramasamy R.K."/>
            <person name="Rodriguez J.C."/>
            <person name="Van S.L."/>
            <person name="Yuan L."/>
            <person name="Wang Z."/>
            <person name="Xia Z."/>
            <person name="Xiao L."/>
            <person name="Anderson O.D."/>
            <person name="Ouyang S."/>
            <person name="Liang Y."/>
            <person name="Zimin A.V."/>
            <person name="Pertea G."/>
            <person name="Qi P."/>
            <person name="Bennetzen J.L."/>
            <person name="Dai X."/>
            <person name="Dawson M.W."/>
            <person name="Muller H.G."/>
            <person name="Kugler K."/>
            <person name="Rivarola-Duarte L."/>
            <person name="Spannagl M."/>
            <person name="Mayer K.F.X."/>
            <person name="Lu F.H."/>
            <person name="Bevan M.W."/>
            <person name="Leroy P."/>
            <person name="Li P."/>
            <person name="You F.M."/>
            <person name="Sun Q."/>
            <person name="Liu Z."/>
            <person name="Lyons E."/>
            <person name="Wicker T."/>
            <person name="Salzberg S.L."/>
            <person name="Devos K.M."/>
            <person name="Dvorak J."/>
        </authorList>
    </citation>
    <scope>NUCLEOTIDE SEQUENCE [LARGE SCALE GENOMIC DNA]</scope>
    <source>
        <strain evidence="1">cv. AL8/78</strain>
    </source>
</reference>
<name>A0A453TBB6_AEGTS</name>
<accession>A0A453TBB6</accession>
<dbReference type="PANTHER" id="PTHR17985">
    <property type="entry name" value="SER/THR-RICH PROTEIN T10 IN DGCR REGION"/>
    <property type="match status" value="1"/>
</dbReference>
<dbReference type="EnsemblPlants" id="AET7Gv21326300.2">
    <property type="protein sequence ID" value="AET7Gv21326300.2"/>
    <property type="gene ID" value="AET7Gv21326300"/>
</dbReference>
<reference evidence="1" key="4">
    <citation type="submission" date="2019-03" db="UniProtKB">
        <authorList>
            <consortium name="EnsemblPlants"/>
        </authorList>
    </citation>
    <scope>IDENTIFICATION</scope>
</reference>
<reference evidence="1" key="5">
    <citation type="journal article" date="2021" name="G3 (Bethesda)">
        <title>Aegilops tauschii genome assembly Aet v5.0 features greater sequence contiguity and improved annotation.</title>
        <authorList>
            <person name="Wang L."/>
            <person name="Zhu T."/>
            <person name="Rodriguez J.C."/>
            <person name="Deal K.R."/>
            <person name="Dubcovsky J."/>
            <person name="McGuire P.E."/>
            <person name="Lux T."/>
            <person name="Spannagl M."/>
            <person name="Mayer K.F.X."/>
            <person name="Baldrich P."/>
            <person name="Meyers B.C."/>
            <person name="Huo N."/>
            <person name="Gu Y.Q."/>
            <person name="Zhou H."/>
            <person name="Devos K.M."/>
            <person name="Bennetzen J.L."/>
            <person name="Unver T."/>
            <person name="Budak H."/>
            <person name="Gulick P.J."/>
            <person name="Galiba G."/>
            <person name="Kalapos B."/>
            <person name="Nelson D.R."/>
            <person name="Li P."/>
            <person name="You F.M."/>
            <person name="Luo M.C."/>
            <person name="Dvorak J."/>
        </authorList>
    </citation>
    <scope>NUCLEOTIDE SEQUENCE [LARGE SCALE GENOMIC DNA]</scope>
    <source>
        <strain evidence="1">cv. AL8/78</strain>
    </source>
</reference>
<protein>
    <submittedName>
        <fullName evidence="1">Uncharacterized protein</fullName>
    </submittedName>
</protein>
<dbReference type="Gramene" id="AET7Gv21326300.2">
    <property type="protein sequence ID" value="AET7Gv21326300.2"/>
    <property type="gene ID" value="AET7Gv21326300"/>
</dbReference>
<organism evidence="1 2">
    <name type="scientific">Aegilops tauschii subsp. strangulata</name>
    <name type="common">Goatgrass</name>
    <dbReference type="NCBI Taxonomy" id="200361"/>
    <lineage>
        <taxon>Eukaryota</taxon>
        <taxon>Viridiplantae</taxon>
        <taxon>Streptophyta</taxon>
        <taxon>Embryophyta</taxon>
        <taxon>Tracheophyta</taxon>
        <taxon>Spermatophyta</taxon>
        <taxon>Magnoliopsida</taxon>
        <taxon>Liliopsida</taxon>
        <taxon>Poales</taxon>
        <taxon>Poaceae</taxon>
        <taxon>BOP clade</taxon>
        <taxon>Pooideae</taxon>
        <taxon>Triticodae</taxon>
        <taxon>Triticeae</taxon>
        <taxon>Triticinae</taxon>
        <taxon>Aegilops</taxon>
    </lineage>
</organism>
<proteinExistence type="predicted"/>
<evidence type="ECO:0000313" key="2">
    <source>
        <dbReference type="Proteomes" id="UP000015105"/>
    </source>
</evidence>
<dbReference type="PANTHER" id="PTHR17985:SF8">
    <property type="entry name" value="TRANSPORT AND GOLGI ORGANIZATION PROTEIN 2 HOMOLOG"/>
    <property type="match status" value="1"/>
</dbReference>
<reference evidence="2" key="1">
    <citation type="journal article" date="2014" name="Science">
        <title>Ancient hybridizations among the ancestral genomes of bread wheat.</title>
        <authorList>
            <consortium name="International Wheat Genome Sequencing Consortium,"/>
            <person name="Marcussen T."/>
            <person name="Sandve S.R."/>
            <person name="Heier L."/>
            <person name="Spannagl M."/>
            <person name="Pfeifer M."/>
            <person name="Jakobsen K.S."/>
            <person name="Wulff B.B."/>
            <person name="Steuernagel B."/>
            <person name="Mayer K.F."/>
            <person name="Olsen O.A."/>
        </authorList>
    </citation>
    <scope>NUCLEOTIDE SEQUENCE [LARGE SCALE GENOMIC DNA]</scope>
    <source>
        <strain evidence="2">cv. AL8/78</strain>
    </source>
</reference>
<reference evidence="2" key="2">
    <citation type="journal article" date="2017" name="Nat. Plants">
        <title>The Aegilops tauschii genome reveals multiple impacts of transposons.</title>
        <authorList>
            <person name="Zhao G."/>
            <person name="Zou C."/>
            <person name="Li K."/>
            <person name="Wang K."/>
            <person name="Li T."/>
            <person name="Gao L."/>
            <person name="Zhang X."/>
            <person name="Wang H."/>
            <person name="Yang Z."/>
            <person name="Liu X."/>
            <person name="Jiang W."/>
            <person name="Mao L."/>
            <person name="Kong X."/>
            <person name="Jiao Y."/>
            <person name="Jia J."/>
        </authorList>
    </citation>
    <scope>NUCLEOTIDE SEQUENCE [LARGE SCALE GENOMIC DNA]</scope>
    <source>
        <strain evidence="2">cv. AL8/78</strain>
    </source>
</reference>
<dbReference type="Pfam" id="PF05742">
    <property type="entry name" value="TANGO2"/>
    <property type="match status" value="1"/>
</dbReference>
<dbReference type="Proteomes" id="UP000015105">
    <property type="component" value="Chromosome 7D"/>
</dbReference>
<dbReference type="InterPro" id="IPR008551">
    <property type="entry name" value="TANGO2"/>
</dbReference>
<evidence type="ECO:0000313" key="1">
    <source>
        <dbReference type="EnsemblPlants" id="AET7Gv21326300.2"/>
    </source>
</evidence>